<dbReference type="InterPro" id="IPR023210">
    <property type="entry name" value="NADP_OxRdtase_dom"/>
</dbReference>
<dbReference type="PANTHER" id="PTHR43827:SF3">
    <property type="entry name" value="NADP-DEPENDENT OXIDOREDUCTASE DOMAIN-CONTAINING PROTEIN"/>
    <property type="match status" value="1"/>
</dbReference>
<comment type="similarity">
    <text evidence="1">Belongs to the aldo/keto reductase family.</text>
</comment>
<dbReference type="PROSITE" id="PS00062">
    <property type="entry name" value="ALDOKETO_REDUCTASE_2"/>
    <property type="match status" value="1"/>
</dbReference>
<evidence type="ECO:0000256" key="2">
    <source>
        <dbReference type="ARBA" id="ARBA00022857"/>
    </source>
</evidence>
<evidence type="ECO:0000256" key="4">
    <source>
        <dbReference type="PIRSR" id="PIRSR000097-1"/>
    </source>
</evidence>
<dbReference type="SUPFAM" id="SSF51430">
    <property type="entry name" value="NAD(P)-linked oxidoreductase"/>
    <property type="match status" value="1"/>
</dbReference>
<evidence type="ECO:0000256" key="6">
    <source>
        <dbReference type="PIRSR" id="PIRSR000097-3"/>
    </source>
</evidence>
<evidence type="ECO:0000256" key="3">
    <source>
        <dbReference type="ARBA" id="ARBA00023002"/>
    </source>
</evidence>
<comment type="caution">
    <text evidence="9">The sequence shown here is derived from an EMBL/GenBank/DDBJ whole genome shotgun (WGS) entry which is preliminary data.</text>
</comment>
<dbReference type="InterPro" id="IPR018170">
    <property type="entry name" value="Aldo/ket_reductase_CS"/>
</dbReference>
<dbReference type="FunFam" id="3.20.20.100:FF:000002">
    <property type="entry name" value="2,5-diketo-D-gluconic acid reductase A"/>
    <property type="match status" value="1"/>
</dbReference>
<evidence type="ECO:0000313" key="10">
    <source>
        <dbReference type="Proteomes" id="UP000278440"/>
    </source>
</evidence>
<feature type="site" description="Lowers pKa of active site Tyr" evidence="6">
    <location>
        <position position="83"/>
    </location>
</feature>
<reference evidence="9 10" key="1">
    <citation type="submission" date="2018-10" db="EMBL/GenBank/DDBJ databases">
        <title>Sequencing the genomes of 1000 actinobacteria strains.</title>
        <authorList>
            <person name="Klenk H.-P."/>
        </authorList>
    </citation>
    <scope>NUCLEOTIDE SEQUENCE [LARGE SCALE GENOMIC DNA]</scope>
    <source>
        <strain evidence="9 10">DSM 44267</strain>
    </source>
</reference>
<keyword evidence="10" id="KW-1185">Reference proteome</keyword>
<evidence type="ECO:0000313" key="9">
    <source>
        <dbReference type="EMBL" id="RKT77240.1"/>
    </source>
</evidence>
<feature type="region of interest" description="Disordered" evidence="7">
    <location>
        <begin position="262"/>
        <end position="281"/>
    </location>
</feature>
<dbReference type="PRINTS" id="PR00069">
    <property type="entry name" value="ALDKETRDTASE"/>
</dbReference>
<dbReference type="PIRSF" id="PIRSF000097">
    <property type="entry name" value="AKR"/>
    <property type="match status" value="1"/>
</dbReference>
<feature type="binding site" evidence="5">
    <location>
        <position position="114"/>
    </location>
    <ligand>
        <name>substrate</name>
    </ligand>
</feature>
<feature type="domain" description="NADP-dependent oxidoreductase" evidence="8">
    <location>
        <begin position="25"/>
        <end position="267"/>
    </location>
</feature>
<evidence type="ECO:0000259" key="8">
    <source>
        <dbReference type="Pfam" id="PF00248"/>
    </source>
</evidence>
<feature type="active site" description="Proton donor" evidence="4">
    <location>
        <position position="58"/>
    </location>
</feature>
<organism evidence="9 10">
    <name type="scientific">Terracoccus luteus</name>
    <dbReference type="NCBI Taxonomy" id="53356"/>
    <lineage>
        <taxon>Bacteria</taxon>
        <taxon>Bacillati</taxon>
        <taxon>Actinomycetota</taxon>
        <taxon>Actinomycetes</taxon>
        <taxon>Micrococcales</taxon>
        <taxon>Intrasporangiaceae</taxon>
        <taxon>Terracoccus</taxon>
    </lineage>
</organism>
<dbReference type="Proteomes" id="UP000278440">
    <property type="component" value="Unassembled WGS sequence"/>
</dbReference>
<keyword evidence="3" id="KW-0560">Oxidoreductase</keyword>
<dbReference type="InterPro" id="IPR020471">
    <property type="entry name" value="AKR"/>
</dbReference>
<accession>A0A495XRW1</accession>
<evidence type="ECO:0000256" key="7">
    <source>
        <dbReference type="SAM" id="MobiDB-lite"/>
    </source>
</evidence>
<evidence type="ECO:0000256" key="1">
    <source>
        <dbReference type="ARBA" id="ARBA00007905"/>
    </source>
</evidence>
<gene>
    <name evidence="9" type="ORF">DFJ68_0659</name>
</gene>
<evidence type="ECO:0000256" key="5">
    <source>
        <dbReference type="PIRSR" id="PIRSR000097-2"/>
    </source>
</evidence>
<protein>
    <submittedName>
        <fullName evidence="9">2,5-diketo-D-gluconate reductase A</fullName>
    </submittedName>
</protein>
<dbReference type="Gene3D" id="3.20.20.100">
    <property type="entry name" value="NADP-dependent oxidoreductase domain"/>
    <property type="match status" value="1"/>
</dbReference>
<keyword evidence="2" id="KW-0521">NADP</keyword>
<dbReference type="PANTHER" id="PTHR43827">
    <property type="entry name" value="2,5-DIKETO-D-GLUCONIC ACID REDUCTASE"/>
    <property type="match status" value="1"/>
</dbReference>
<dbReference type="OrthoDB" id="9804790at2"/>
<name>A0A495XRW1_9MICO</name>
<dbReference type="InterPro" id="IPR036812">
    <property type="entry name" value="NAD(P)_OxRdtase_dom_sf"/>
</dbReference>
<dbReference type="Pfam" id="PF00248">
    <property type="entry name" value="Aldo_ket_red"/>
    <property type="match status" value="1"/>
</dbReference>
<dbReference type="EMBL" id="RBXT01000001">
    <property type="protein sequence ID" value="RKT77240.1"/>
    <property type="molecule type" value="Genomic_DNA"/>
</dbReference>
<dbReference type="RefSeq" id="WP_121030991.1">
    <property type="nucleotide sequence ID" value="NZ_RBXT01000001.1"/>
</dbReference>
<dbReference type="GO" id="GO:0016616">
    <property type="term" value="F:oxidoreductase activity, acting on the CH-OH group of donors, NAD or NADP as acceptor"/>
    <property type="evidence" value="ECO:0007669"/>
    <property type="project" value="UniProtKB-ARBA"/>
</dbReference>
<dbReference type="PROSITE" id="PS00798">
    <property type="entry name" value="ALDOKETO_REDUCTASE_1"/>
    <property type="match status" value="1"/>
</dbReference>
<sequence length="281" mass="30917">MTSTSPVPTLSLGHASSPGLAVPQLGFGVWEVPDADIDASVGRALDVGYRHVDTAAAYRNEGGVGRVLAATDLDRDDLFVTTKLWNDDHARARDAFERSMGLLGVDVLDLYLIHWPTPGQDAYVDAWRAMLELQQEGRVRSVGVCNFQPHHLQRLLDETGVLPSINQIELSPYLQQRELRAFHAEHGIVTEAWSPLAVRAGLLDDPVVTRIAEAKGVSPARVVLRWHIELGNVVLTRSVTPSRIDENFDLWGFALGEDEMGELEQLDRGTRTGPDPDEFGA</sequence>
<dbReference type="AlphaFoldDB" id="A0A495XRW1"/>
<proteinExistence type="inferred from homology"/>